<evidence type="ECO:0000313" key="2">
    <source>
        <dbReference type="EMBL" id="KAH9309072.1"/>
    </source>
</evidence>
<feature type="non-terminal residue" evidence="2">
    <location>
        <position position="208"/>
    </location>
</feature>
<gene>
    <name evidence="2" type="ORF">KI387_036983</name>
</gene>
<accession>A0AA38FRR3</accession>
<proteinExistence type="predicted"/>
<evidence type="ECO:0000256" key="1">
    <source>
        <dbReference type="SAM" id="MobiDB-lite"/>
    </source>
</evidence>
<feature type="non-terminal residue" evidence="2">
    <location>
        <position position="1"/>
    </location>
</feature>
<evidence type="ECO:0000313" key="3">
    <source>
        <dbReference type="Proteomes" id="UP000824469"/>
    </source>
</evidence>
<dbReference type="Proteomes" id="UP000824469">
    <property type="component" value="Unassembled WGS sequence"/>
</dbReference>
<organism evidence="2 3">
    <name type="scientific">Taxus chinensis</name>
    <name type="common">Chinese yew</name>
    <name type="synonym">Taxus wallichiana var. chinensis</name>
    <dbReference type="NCBI Taxonomy" id="29808"/>
    <lineage>
        <taxon>Eukaryota</taxon>
        <taxon>Viridiplantae</taxon>
        <taxon>Streptophyta</taxon>
        <taxon>Embryophyta</taxon>
        <taxon>Tracheophyta</taxon>
        <taxon>Spermatophyta</taxon>
        <taxon>Pinopsida</taxon>
        <taxon>Pinidae</taxon>
        <taxon>Conifers II</taxon>
        <taxon>Cupressales</taxon>
        <taxon>Taxaceae</taxon>
        <taxon>Taxus</taxon>
    </lineage>
</organism>
<reference evidence="2 3" key="1">
    <citation type="journal article" date="2021" name="Nat. Plants">
        <title>The Taxus genome provides insights into paclitaxel biosynthesis.</title>
        <authorList>
            <person name="Xiong X."/>
            <person name="Gou J."/>
            <person name="Liao Q."/>
            <person name="Li Y."/>
            <person name="Zhou Q."/>
            <person name="Bi G."/>
            <person name="Li C."/>
            <person name="Du R."/>
            <person name="Wang X."/>
            <person name="Sun T."/>
            <person name="Guo L."/>
            <person name="Liang H."/>
            <person name="Lu P."/>
            <person name="Wu Y."/>
            <person name="Zhang Z."/>
            <person name="Ro D.K."/>
            <person name="Shang Y."/>
            <person name="Huang S."/>
            <person name="Yan J."/>
        </authorList>
    </citation>
    <scope>NUCLEOTIDE SEQUENCE [LARGE SCALE GENOMIC DNA]</scope>
    <source>
        <strain evidence="2">Ta-2019</strain>
    </source>
</reference>
<comment type="caution">
    <text evidence="2">The sequence shown here is derived from an EMBL/GenBank/DDBJ whole genome shotgun (WGS) entry which is preliminary data.</text>
</comment>
<feature type="region of interest" description="Disordered" evidence="1">
    <location>
        <begin position="41"/>
        <end position="77"/>
    </location>
</feature>
<feature type="compositionally biased region" description="Polar residues" evidence="1">
    <location>
        <begin position="62"/>
        <end position="74"/>
    </location>
</feature>
<protein>
    <submittedName>
        <fullName evidence="2">Uncharacterized protein</fullName>
    </submittedName>
</protein>
<keyword evidence="3" id="KW-1185">Reference proteome</keyword>
<sequence length="208" mass="22324">SDPPHCVSSILQSLYVDLSHTTAIVVVVDSVVSSISSCDESFTDTSSLGSTSDDKDCASSFDVESTTEDSSPLSLTIPESVDTSHISSDIEQSPSQSHTVITPASFPLLLCETPSTPLPSLDDSYLSDITLLFVEPPHWDEYLPDLSHLFVEFTCDALHVPHPSIGISEEFIISVVGSAPSENHVTSTFPETFIDPSSAVDPFFVVED</sequence>
<dbReference type="AlphaFoldDB" id="A0AA38FRR3"/>
<name>A0AA38FRR3_TAXCH</name>
<dbReference type="EMBL" id="JAHRHJ020000007">
    <property type="protein sequence ID" value="KAH9309072.1"/>
    <property type="molecule type" value="Genomic_DNA"/>
</dbReference>
<feature type="compositionally biased region" description="Low complexity" evidence="1">
    <location>
        <begin position="41"/>
        <end position="51"/>
    </location>
</feature>